<dbReference type="CDD" id="cd00223">
    <property type="entry name" value="TOPRIM_TopoIIB_SPO"/>
    <property type="match status" value="1"/>
</dbReference>
<dbReference type="InterPro" id="IPR036078">
    <property type="entry name" value="Spo11/TopoVI_A_sf"/>
</dbReference>
<evidence type="ECO:0000256" key="4">
    <source>
        <dbReference type="ARBA" id="ARBA00006559"/>
    </source>
</evidence>
<name>A0A9P4JI99_9PLEO</name>
<dbReference type="PRINTS" id="PR01550">
    <property type="entry name" value="TOP6AFAMILY"/>
</dbReference>
<proteinExistence type="inferred from homology"/>
<dbReference type="InterPro" id="IPR036388">
    <property type="entry name" value="WH-like_DNA-bd_sf"/>
</dbReference>
<keyword evidence="10 12" id="KW-0413">Isomerase</keyword>
<sequence length="491" mass="54522">MSSSPLHDMLFGFPSSQEFLDEEWEYGSEEDDTDMLDCQAPDDTTSPWILQSSPKLYPSDDELLLTNSIGQSVATNETKDKSSASGQTTRNHDGVIDRIESILTDVVDALIEDRDQLSITLRTRSGTSGRKFDAANGIVPTASAFKTRKITFPGNTPQEAWRFTVLVRILEFVHSALIENVIITKRDIYYRHPDLFVKQSVVDRYVDDLACTLGVPRASLHVTAAAKGLVAGNFSIRRLDGTIVNGLSDREGLLVPKLMDDDVLNLSEVKWILIIEKEATFRSVLSSLHWPDIGSFGLVLTAKGYPDLASRTFLRRVVGTSPHIPLCGLVDYDPDGIAIMSTYKHGSYALAHENVTIGGTSTGERPLNLPQLRWLGVKSDQIHQNRDMDCGTCKDTNIGTQASMKLTARDRKKARQMLSWQIFAEQGPESEWRHELQLMLMLNVKAEIQILEERPGGTSGWLKEQLGEVGSQHGFEMNNKSVSPATGVSWL</sequence>
<keyword evidence="8 12" id="KW-0799">Topoisomerase</keyword>
<dbReference type="GO" id="GO:0007131">
    <property type="term" value="P:reciprocal meiotic recombination"/>
    <property type="evidence" value="ECO:0007669"/>
    <property type="project" value="TreeGrafter"/>
</dbReference>
<evidence type="ECO:0000256" key="7">
    <source>
        <dbReference type="ARBA" id="ARBA00022842"/>
    </source>
</evidence>
<dbReference type="EC" id="5.6.2.2" evidence="5"/>
<dbReference type="GO" id="GO:0003918">
    <property type="term" value="F:DNA topoisomerase type II (double strand cut, ATP-hydrolyzing) activity"/>
    <property type="evidence" value="ECO:0007669"/>
    <property type="project" value="UniProtKB-UniRule"/>
</dbReference>
<dbReference type="GO" id="GO:0005524">
    <property type="term" value="F:ATP binding"/>
    <property type="evidence" value="ECO:0007669"/>
    <property type="project" value="InterPro"/>
</dbReference>
<dbReference type="PROSITE" id="PS52041">
    <property type="entry name" value="TOPO_IIB"/>
    <property type="match status" value="1"/>
</dbReference>
<comment type="catalytic activity">
    <reaction evidence="1 12">
        <text>ATP-dependent breakage, passage and rejoining of double-stranded DNA.</text>
        <dbReference type="EC" id="5.6.2.2"/>
    </reaction>
</comment>
<keyword evidence="17" id="KW-1185">Reference proteome</keyword>
<keyword evidence="9 12" id="KW-0238">DNA-binding</keyword>
<dbReference type="Pfam" id="PF21180">
    <property type="entry name" value="TOP6A-Spo11_Toprim"/>
    <property type="match status" value="1"/>
</dbReference>
<organism evidence="16 17">
    <name type="scientific">Delitschia confertaspora ATCC 74209</name>
    <dbReference type="NCBI Taxonomy" id="1513339"/>
    <lineage>
        <taxon>Eukaryota</taxon>
        <taxon>Fungi</taxon>
        <taxon>Dikarya</taxon>
        <taxon>Ascomycota</taxon>
        <taxon>Pezizomycotina</taxon>
        <taxon>Dothideomycetes</taxon>
        <taxon>Pleosporomycetidae</taxon>
        <taxon>Pleosporales</taxon>
        <taxon>Delitschiaceae</taxon>
        <taxon>Delitschia</taxon>
    </lineage>
</organism>
<dbReference type="FunFam" id="3.40.1360.10:FF:000018">
    <property type="entry name" value="Type II DNA topoisomerase VI subunit A"/>
    <property type="match status" value="1"/>
</dbReference>
<dbReference type="SUPFAM" id="SSF56726">
    <property type="entry name" value="DNA topoisomerase IV, alpha subunit"/>
    <property type="match status" value="1"/>
</dbReference>
<dbReference type="InterPro" id="IPR034136">
    <property type="entry name" value="TOPRIM_Topo6A/Spo11"/>
</dbReference>
<gene>
    <name evidence="16" type="ORF">GQ43DRAFT_443247</name>
</gene>
<evidence type="ECO:0000256" key="8">
    <source>
        <dbReference type="ARBA" id="ARBA00023029"/>
    </source>
</evidence>
<evidence type="ECO:0000256" key="1">
    <source>
        <dbReference type="ARBA" id="ARBA00000185"/>
    </source>
</evidence>
<evidence type="ECO:0000259" key="15">
    <source>
        <dbReference type="Pfam" id="PF21180"/>
    </source>
</evidence>
<dbReference type="EMBL" id="ML994136">
    <property type="protein sequence ID" value="KAF2198536.1"/>
    <property type="molecule type" value="Genomic_DNA"/>
</dbReference>
<dbReference type="GO" id="GO:0000228">
    <property type="term" value="C:nuclear chromosome"/>
    <property type="evidence" value="ECO:0007669"/>
    <property type="project" value="TreeGrafter"/>
</dbReference>
<dbReference type="Proteomes" id="UP000799536">
    <property type="component" value="Unassembled WGS sequence"/>
</dbReference>
<feature type="active site" description="O-(5'-phospho-DNA)-tyrosine intermediate" evidence="12">
    <location>
        <position position="190"/>
    </location>
</feature>
<feature type="region of interest" description="Disordered" evidence="13">
    <location>
        <begin position="25"/>
        <end position="45"/>
    </location>
</feature>
<evidence type="ECO:0000256" key="6">
    <source>
        <dbReference type="ARBA" id="ARBA00022723"/>
    </source>
</evidence>
<dbReference type="PANTHER" id="PTHR10848:SF0">
    <property type="entry name" value="MEIOTIC RECOMBINATION PROTEIN SPO11"/>
    <property type="match status" value="1"/>
</dbReference>
<keyword evidence="11" id="KW-0539">Nucleus</keyword>
<dbReference type="InterPro" id="IPR013049">
    <property type="entry name" value="Spo11/TopoVI_A_N"/>
</dbReference>
<reference evidence="16" key="1">
    <citation type="journal article" date="2020" name="Stud. Mycol.">
        <title>101 Dothideomycetes genomes: a test case for predicting lifestyles and emergence of pathogens.</title>
        <authorList>
            <person name="Haridas S."/>
            <person name="Albert R."/>
            <person name="Binder M."/>
            <person name="Bloem J."/>
            <person name="Labutti K."/>
            <person name="Salamov A."/>
            <person name="Andreopoulos B."/>
            <person name="Baker S."/>
            <person name="Barry K."/>
            <person name="Bills G."/>
            <person name="Bluhm B."/>
            <person name="Cannon C."/>
            <person name="Castanera R."/>
            <person name="Culley D."/>
            <person name="Daum C."/>
            <person name="Ezra D."/>
            <person name="Gonzalez J."/>
            <person name="Henrissat B."/>
            <person name="Kuo A."/>
            <person name="Liang C."/>
            <person name="Lipzen A."/>
            <person name="Lutzoni F."/>
            <person name="Magnuson J."/>
            <person name="Mondo S."/>
            <person name="Nolan M."/>
            <person name="Ohm R."/>
            <person name="Pangilinan J."/>
            <person name="Park H.-J."/>
            <person name="Ramirez L."/>
            <person name="Alfaro M."/>
            <person name="Sun H."/>
            <person name="Tritt A."/>
            <person name="Yoshinaga Y."/>
            <person name="Zwiers L.-H."/>
            <person name="Turgeon B."/>
            <person name="Goodwin S."/>
            <person name="Spatafora J."/>
            <person name="Crous P."/>
            <person name="Grigoriev I."/>
        </authorList>
    </citation>
    <scope>NUCLEOTIDE SEQUENCE</scope>
    <source>
        <strain evidence="16">ATCC 74209</strain>
    </source>
</reference>
<evidence type="ECO:0000256" key="2">
    <source>
        <dbReference type="ARBA" id="ARBA00001946"/>
    </source>
</evidence>
<dbReference type="Gene3D" id="3.40.1360.10">
    <property type="match status" value="1"/>
</dbReference>
<feature type="domain" description="Spo11/DNA topoisomerase VI subunit A N-terminal" evidence="14">
    <location>
        <begin position="161"/>
        <end position="222"/>
    </location>
</feature>
<protein>
    <recommendedName>
        <fullName evidence="5">DNA topoisomerase (ATP-hydrolyzing)</fullName>
        <ecNumber evidence="5">5.6.2.2</ecNumber>
    </recommendedName>
</protein>
<comment type="caution">
    <text evidence="16">The sequence shown here is derived from an EMBL/GenBank/DDBJ whole genome shotgun (WGS) entry which is preliminary data.</text>
</comment>
<evidence type="ECO:0000259" key="14">
    <source>
        <dbReference type="Pfam" id="PF04406"/>
    </source>
</evidence>
<dbReference type="InterPro" id="IPR002815">
    <property type="entry name" value="Spo11/TopoVI_A"/>
</dbReference>
<evidence type="ECO:0000256" key="5">
    <source>
        <dbReference type="ARBA" id="ARBA00012895"/>
    </source>
</evidence>
<dbReference type="GO" id="GO:0000706">
    <property type="term" value="P:meiotic DNA double-strand break processing"/>
    <property type="evidence" value="ECO:0007669"/>
    <property type="project" value="TreeGrafter"/>
</dbReference>
<evidence type="ECO:0000313" key="17">
    <source>
        <dbReference type="Proteomes" id="UP000799536"/>
    </source>
</evidence>
<feature type="compositionally biased region" description="Acidic residues" evidence="13">
    <location>
        <begin position="25"/>
        <end position="35"/>
    </location>
</feature>
<evidence type="ECO:0000313" key="16">
    <source>
        <dbReference type="EMBL" id="KAF2198536.1"/>
    </source>
</evidence>
<keyword evidence="7" id="KW-0460">Magnesium</keyword>
<evidence type="ECO:0000256" key="11">
    <source>
        <dbReference type="ARBA" id="ARBA00023242"/>
    </source>
</evidence>
<dbReference type="GO" id="GO:0042138">
    <property type="term" value="P:meiotic DNA double-strand break formation"/>
    <property type="evidence" value="ECO:0007669"/>
    <property type="project" value="InterPro"/>
</dbReference>
<evidence type="ECO:0000256" key="12">
    <source>
        <dbReference type="PROSITE-ProRule" id="PRU01385"/>
    </source>
</evidence>
<comment type="similarity">
    <text evidence="4 12">Belongs to the TOP6A family.</text>
</comment>
<evidence type="ECO:0000256" key="3">
    <source>
        <dbReference type="ARBA" id="ARBA00004123"/>
    </source>
</evidence>
<dbReference type="InterPro" id="IPR013048">
    <property type="entry name" value="Meiotic_Spo11"/>
</dbReference>
<dbReference type="OrthoDB" id="5377392at2759"/>
<dbReference type="Pfam" id="PF04406">
    <property type="entry name" value="TP6A_N"/>
    <property type="match status" value="1"/>
</dbReference>
<evidence type="ECO:0000256" key="9">
    <source>
        <dbReference type="ARBA" id="ARBA00023125"/>
    </source>
</evidence>
<comment type="subcellular location">
    <subcellularLocation>
        <location evidence="3">Nucleus</location>
    </subcellularLocation>
</comment>
<dbReference type="PANTHER" id="PTHR10848">
    <property type="entry name" value="MEIOTIC RECOMBINATION PROTEIN SPO11"/>
    <property type="match status" value="1"/>
</dbReference>
<dbReference type="Gene3D" id="1.10.10.10">
    <property type="entry name" value="Winged helix-like DNA-binding domain superfamily/Winged helix DNA-binding domain"/>
    <property type="match status" value="1"/>
</dbReference>
<dbReference type="AlphaFoldDB" id="A0A9P4JI99"/>
<comment type="cofactor">
    <cofactor evidence="2">
        <name>Mg(2+)</name>
        <dbReference type="ChEBI" id="CHEBI:18420"/>
    </cofactor>
</comment>
<dbReference type="PRINTS" id="PR01551">
    <property type="entry name" value="SPO11HOMOLOG"/>
</dbReference>
<accession>A0A9P4JI99</accession>
<dbReference type="GO" id="GO:0046872">
    <property type="term" value="F:metal ion binding"/>
    <property type="evidence" value="ECO:0007669"/>
    <property type="project" value="UniProtKB-KW"/>
</dbReference>
<evidence type="ECO:0000256" key="13">
    <source>
        <dbReference type="SAM" id="MobiDB-lite"/>
    </source>
</evidence>
<keyword evidence="6" id="KW-0479">Metal-binding</keyword>
<feature type="domain" description="Topoisomerase 6 subunit A/Spo11 TOPRIM" evidence="15">
    <location>
        <begin position="272"/>
        <end position="453"/>
    </location>
</feature>
<dbReference type="GO" id="GO:0003677">
    <property type="term" value="F:DNA binding"/>
    <property type="evidence" value="ECO:0007669"/>
    <property type="project" value="UniProtKB-UniRule"/>
</dbReference>
<evidence type="ECO:0000256" key="10">
    <source>
        <dbReference type="ARBA" id="ARBA00023235"/>
    </source>
</evidence>